<sequence>MQSPAEGSGKPGKDLLTRDVPTETLRAGCGNDDNAGVRREAVGVSPFPVRIGAPGALPGDGTPSQRRSTNQ</sequence>
<evidence type="ECO:0000313" key="3">
    <source>
        <dbReference type="Proteomes" id="UP000660339"/>
    </source>
</evidence>
<evidence type="ECO:0000313" key="2">
    <source>
        <dbReference type="EMBL" id="GIG16468.1"/>
    </source>
</evidence>
<evidence type="ECO:0000256" key="1">
    <source>
        <dbReference type="SAM" id="MobiDB-lite"/>
    </source>
</evidence>
<dbReference type="Proteomes" id="UP000660339">
    <property type="component" value="Unassembled WGS sequence"/>
</dbReference>
<feature type="compositionally biased region" description="Polar residues" evidence="1">
    <location>
        <begin position="62"/>
        <end position="71"/>
    </location>
</feature>
<gene>
    <name evidence="2" type="ORF">Cme02nite_48000</name>
</gene>
<organism evidence="2 3">
    <name type="scientific">Catellatospora methionotrophica</name>
    <dbReference type="NCBI Taxonomy" id="121620"/>
    <lineage>
        <taxon>Bacteria</taxon>
        <taxon>Bacillati</taxon>
        <taxon>Actinomycetota</taxon>
        <taxon>Actinomycetes</taxon>
        <taxon>Micromonosporales</taxon>
        <taxon>Micromonosporaceae</taxon>
        <taxon>Catellatospora</taxon>
    </lineage>
</organism>
<accession>A0A8J3LDW5</accession>
<feature type="compositionally biased region" description="Basic and acidic residues" evidence="1">
    <location>
        <begin position="11"/>
        <end position="21"/>
    </location>
</feature>
<keyword evidence="3" id="KW-1185">Reference proteome</keyword>
<feature type="region of interest" description="Disordered" evidence="1">
    <location>
        <begin position="1"/>
        <end position="71"/>
    </location>
</feature>
<reference evidence="2" key="1">
    <citation type="submission" date="2021-01" db="EMBL/GenBank/DDBJ databases">
        <title>Whole genome shotgun sequence of Catellatospora methionotrophica NBRC 14553.</title>
        <authorList>
            <person name="Komaki H."/>
            <person name="Tamura T."/>
        </authorList>
    </citation>
    <scope>NUCLEOTIDE SEQUENCE</scope>
    <source>
        <strain evidence="2">NBRC 14553</strain>
    </source>
</reference>
<comment type="caution">
    <text evidence="2">The sequence shown here is derived from an EMBL/GenBank/DDBJ whole genome shotgun (WGS) entry which is preliminary data.</text>
</comment>
<name>A0A8J3LDW5_9ACTN</name>
<protein>
    <submittedName>
        <fullName evidence="2">Uncharacterized protein</fullName>
    </submittedName>
</protein>
<dbReference type="EMBL" id="BONJ01000026">
    <property type="protein sequence ID" value="GIG16468.1"/>
    <property type="molecule type" value="Genomic_DNA"/>
</dbReference>
<proteinExistence type="predicted"/>
<dbReference type="AlphaFoldDB" id="A0A8J3LDW5"/>